<evidence type="ECO:0000313" key="2">
    <source>
        <dbReference type="Proteomes" id="UP000283269"/>
    </source>
</evidence>
<name>A0A409XMF1_PSICY</name>
<dbReference type="EMBL" id="NHYD01001223">
    <property type="protein sequence ID" value="PPQ91897.1"/>
    <property type="molecule type" value="Genomic_DNA"/>
</dbReference>
<dbReference type="InterPro" id="IPR023214">
    <property type="entry name" value="HAD_sf"/>
</dbReference>
<dbReference type="SFLD" id="SFLDG01129">
    <property type="entry name" value="C1.5:_HAD__Beta-PGM__Phosphata"/>
    <property type="match status" value="1"/>
</dbReference>
<evidence type="ECO:0000313" key="1">
    <source>
        <dbReference type="EMBL" id="PPQ91897.1"/>
    </source>
</evidence>
<sequence>MSRYFNSYDTLIFDIPGVLFTSKGAQTTNVDAHMFRQIIGTQSWYNLEMAKISDNEAYALIAKQFSLCEDDIRDAVQKAIDSLVHRSEMFDLIADLKPGRKIYAMANMPSSIWEVVKRKSGALWDMFDGIFISGTVGGRKPDFAFYQHVLHETGAIPEHTLLVDDSRDNIVTGRCLGFKCILYDTFANVHQALHNLCGDPISRASEFLVSNAKRHHSFASASQIIHENVCQLLILEATNDPSLVDYPHYPAECNFFTGRSEFTTTEFPDDLDTTSIYWTVIPDVASHETKMKVMDRMLTCCNVDGIPLTYFDHNRQRRDHVICTNVLSLFYAHDRGEELSKATSFIHSILRTGAYSGGATYYEGSEVFF</sequence>
<dbReference type="Gene3D" id="3.40.50.1000">
    <property type="entry name" value="HAD superfamily/HAD-like"/>
    <property type="match status" value="1"/>
</dbReference>
<dbReference type="InterPro" id="IPR036412">
    <property type="entry name" value="HAD-like_sf"/>
</dbReference>
<dbReference type="SFLD" id="SFLDS00003">
    <property type="entry name" value="Haloacid_Dehalogenase"/>
    <property type="match status" value="1"/>
</dbReference>
<protein>
    <submittedName>
        <fullName evidence="1">Uncharacterized protein</fullName>
    </submittedName>
</protein>
<dbReference type="PANTHER" id="PTHR43611:SF3">
    <property type="entry name" value="FLAVIN MONONUCLEOTIDE HYDROLASE 1, CHLOROPLATIC"/>
    <property type="match status" value="1"/>
</dbReference>
<organism evidence="1 2">
    <name type="scientific">Psilocybe cyanescens</name>
    <dbReference type="NCBI Taxonomy" id="93625"/>
    <lineage>
        <taxon>Eukaryota</taxon>
        <taxon>Fungi</taxon>
        <taxon>Dikarya</taxon>
        <taxon>Basidiomycota</taxon>
        <taxon>Agaricomycotina</taxon>
        <taxon>Agaricomycetes</taxon>
        <taxon>Agaricomycetidae</taxon>
        <taxon>Agaricales</taxon>
        <taxon>Agaricineae</taxon>
        <taxon>Strophariaceae</taxon>
        <taxon>Psilocybe</taxon>
    </lineage>
</organism>
<dbReference type="SUPFAM" id="SSF56784">
    <property type="entry name" value="HAD-like"/>
    <property type="match status" value="1"/>
</dbReference>
<dbReference type="GO" id="GO:0016791">
    <property type="term" value="F:phosphatase activity"/>
    <property type="evidence" value="ECO:0007669"/>
    <property type="project" value="UniProtKB-ARBA"/>
</dbReference>
<dbReference type="AlphaFoldDB" id="A0A409XMF1"/>
<reference evidence="1 2" key="1">
    <citation type="journal article" date="2018" name="Evol. Lett.">
        <title>Horizontal gene cluster transfer increased hallucinogenic mushroom diversity.</title>
        <authorList>
            <person name="Reynolds H.T."/>
            <person name="Vijayakumar V."/>
            <person name="Gluck-Thaler E."/>
            <person name="Korotkin H.B."/>
            <person name="Matheny P.B."/>
            <person name="Slot J.C."/>
        </authorList>
    </citation>
    <scope>NUCLEOTIDE SEQUENCE [LARGE SCALE GENOMIC DNA]</scope>
    <source>
        <strain evidence="1 2">2631</strain>
    </source>
</reference>
<gene>
    <name evidence="1" type="ORF">CVT25_000708</name>
</gene>
<dbReference type="Proteomes" id="UP000283269">
    <property type="component" value="Unassembled WGS sequence"/>
</dbReference>
<accession>A0A409XMF1</accession>
<dbReference type="PANTHER" id="PTHR43611">
    <property type="entry name" value="ALPHA-D-GLUCOSE 1-PHOSPHATE PHOSPHATASE"/>
    <property type="match status" value="1"/>
</dbReference>
<dbReference type="InterPro" id="IPR006439">
    <property type="entry name" value="HAD-SF_hydro_IA"/>
</dbReference>
<comment type="caution">
    <text evidence="1">The sequence shown here is derived from an EMBL/GenBank/DDBJ whole genome shotgun (WGS) entry which is preliminary data.</text>
</comment>
<proteinExistence type="predicted"/>
<dbReference type="InParanoid" id="A0A409XMF1"/>
<keyword evidence="2" id="KW-1185">Reference proteome</keyword>
<dbReference type="STRING" id="93625.A0A409XMF1"/>
<dbReference type="Pfam" id="PF00702">
    <property type="entry name" value="Hydrolase"/>
    <property type="match status" value="1"/>
</dbReference>
<dbReference type="NCBIfam" id="TIGR01509">
    <property type="entry name" value="HAD-SF-IA-v3"/>
    <property type="match status" value="1"/>
</dbReference>
<dbReference type="OrthoDB" id="2012566at2759"/>